<evidence type="ECO:0000313" key="12">
    <source>
        <dbReference type="EMBL" id="BAX81879.1"/>
    </source>
</evidence>
<keyword evidence="3" id="KW-0813">Transport</keyword>
<dbReference type="InterPro" id="IPR006260">
    <property type="entry name" value="TonB/TolA_C"/>
</dbReference>
<keyword evidence="5" id="KW-0997">Cell inner membrane</keyword>
<keyword evidence="9 10" id="KW-0472">Membrane</keyword>
<gene>
    <name evidence="12" type="ORF">ALGA_3587</name>
</gene>
<dbReference type="InterPro" id="IPR051045">
    <property type="entry name" value="TonB-dependent_transducer"/>
</dbReference>
<comment type="similarity">
    <text evidence="2">Belongs to the TonB family.</text>
</comment>
<evidence type="ECO:0000256" key="2">
    <source>
        <dbReference type="ARBA" id="ARBA00006555"/>
    </source>
</evidence>
<dbReference type="PRINTS" id="PR01374">
    <property type="entry name" value="TONBPROTEIN"/>
</dbReference>
<protein>
    <recommendedName>
        <fullName evidence="11">TonB C-terminal domain-containing protein</fullName>
    </recommendedName>
</protein>
<dbReference type="PROSITE" id="PS52015">
    <property type="entry name" value="TONB_CTD"/>
    <property type="match status" value="1"/>
</dbReference>
<dbReference type="OrthoDB" id="9814002at2"/>
<dbReference type="EMBL" id="AP018042">
    <property type="protein sequence ID" value="BAX81879.1"/>
    <property type="molecule type" value="Genomic_DNA"/>
</dbReference>
<evidence type="ECO:0000259" key="11">
    <source>
        <dbReference type="PROSITE" id="PS52015"/>
    </source>
</evidence>
<evidence type="ECO:0000256" key="4">
    <source>
        <dbReference type="ARBA" id="ARBA00022475"/>
    </source>
</evidence>
<comment type="subcellular location">
    <subcellularLocation>
        <location evidence="1">Cell inner membrane</location>
        <topology evidence="1">Single-pass membrane protein</topology>
        <orientation evidence="1">Periplasmic side</orientation>
    </subcellularLocation>
</comment>
<sequence length="234" mass="27041">MEVKKHPRYDLEKKRGLFLQIGLLVSLVVVLMAFEYETPVDKIADLNFDVLEEMDEIVPITVQDKPKPKEVPKIKEILLTELILVEDDEDVIDLDIIDSNASEDDSYAITDVKEDVEENDDDVPFVMVEQMPIFNPQRNNTYDEGLRDLFITMQKMTKYPMLAQENGIEGKVYVRFVVTKTGDIEQIQVMRPVDPSLDKEAIRVVRNLPKFKPGMQRNQPVSVWFSGYISFVLQ</sequence>
<evidence type="ECO:0000256" key="3">
    <source>
        <dbReference type="ARBA" id="ARBA00022448"/>
    </source>
</evidence>
<evidence type="ECO:0000256" key="1">
    <source>
        <dbReference type="ARBA" id="ARBA00004383"/>
    </source>
</evidence>
<evidence type="ECO:0000256" key="10">
    <source>
        <dbReference type="SAM" id="Phobius"/>
    </source>
</evidence>
<reference evidence="12 13" key="1">
    <citation type="journal article" date="2018" name="Mar. Genomics">
        <title>Complete genome sequence of Marinifilaceae bacterium strain SPP2, isolated from the Antarctic marine sediment.</title>
        <authorList>
            <person name="Watanabe M."/>
            <person name="Kojima H."/>
            <person name="Fukui M."/>
        </authorList>
    </citation>
    <scope>NUCLEOTIDE SEQUENCE [LARGE SCALE GENOMIC DNA]</scope>
    <source>
        <strain evidence="12 13">SPP2</strain>
    </source>
</reference>
<reference evidence="13" key="2">
    <citation type="journal article" date="2020" name="Antonie Van Leeuwenhoek">
        <title>Labilibaculum antarcticum sp. nov., a novel facultative anaerobic, psychrotorelant bacterium isolated from marine sediment of Antarctica.</title>
        <authorList>
            <person name="Watanabe M."/>
            <person name="Kojima H."/>
            <person name="Fukui M."/>
        </authorList>
    </citation>
    <scope>NUCLEOTIDE SEQUENCE [LARGE SCALE GENOMIC DNA]</scope>
    <source>
        <strain evidence="13">SPP2</strain>
    </source>
</reference>
<evidence type="ECO:0000256" key="9">
    <source>
        <dbReference type="ARBA" id="ARBA00023136"/>
    </source>
</evidence>
<dbReference type="Proteomes" id="UP000218267">
    <property type="component" value="Chromosome"/>
</dbReference>
<feature type="domain" description="TonB C-terminal" evidence="11">
    <location>
        <begin position="144"/>
        <end position="234"/>
    </location>
</feature>
<evidence type="ECO:0000313" key="13">
    <source>
        <dbReference type="Proteomes" id="UP000218267"/>
    </source>
</evidence>
<dbReference type="GO" id="GO:0030288">
    <property type="term" value="C:outer membrane-bounded periplasmic space"/>
    <property type="evidence" value="ECO:0007669"/>
    <property type="project" value="InterPro"/>
</dbReference>
<dbReference type="GO" id="GO:0055085">
    <property type="term" value="P:transmembrane transport"/>
    <property type="evidence" value="ECO:0007669"/>
    <property type="project" value="InterPro"/>
</dbReference>
<evidence type="ECO:0000256" key="5">
    <source>
        <dbReference type="ARBA" id="ARBA00022519"/>
    </source>
</evidence>
<name>A0A1Y1CN62_9BACT</name>
<dbReference type="SUPFAM" id="SSF74653">
    <property type="entry name" value="TolA/TonB C-terminal domain"/>
    <property type="match status" value="1"/>
</dbReference>
<keyword evidence="6 10" id="KW-0812">Transmembrane</keyword>
<dbReference type="GO" id="GO:0098797">
    <property type="term" value="C:plasma membrane protein complex"/>
    <property type="evidence" value="ECO:0007669"/>
    <property type="project" value="TreeGrafter"/>
</dbReference>
<keyword evidence="4" id="KW-1003">Cell membrane</keyword>
<dbReference type="AlphaFoldDB" id="A0A1Y1CN62"/>
<dbReference type="Pfam" id="PF03544">
    <property type="entry name" value="TonB_C"/>
    <property type="match status" value="1"/>
</dbReference>
<dbReference type="KEGG" id="mbas:ALGA_3587"/>
<dbReference type="InterPro" id="IPR003538">
    <property type="entry name" value="TonB"/>
</dbReference>
<evidence type="ECO:0000256" key="6">
    <source>
        <dbReference type="ARBA" id="ARBA00022692"/>
    </source>
</evidence>
<keyword evidence="13" id="KW-1185">Reference proteome</keyword>
<evidence type="ECO:0000256" key="8">
    <source>
        <dbReference type="ARBA" id="ARBA00022989"/>
    </source>
</evidence>
<dbReference type="RefSeq" id="WP_096431691.1">
    <property type="nucleotide sequence ID" value="NZ_AP018042.1"/>
</dbReference>
<dbReference type="GO" id="GO:0015031">
    <property type="term" value="P:protein transport"/>
    <property type="evidence" value="ECO:0007669"/>
    <property type="project" value="UniProtKB-KW"/>
</dbReference>
<dbReference type="NCBIfam" id="TIGR01352">
    <property type="entry name" value="tonB_Cterm"/>
    <property type="match status" value="1"/>
</dbReference>
<dbReference type="PANTHER" id="PTHR33446:SF2">
    <property type="entry name" value="PROTEIN TONB"/>
    <property type="match status" value="1"/>
</dbReference>
<organism evidence="12 13">
    <name type="scientific">Labilibaculum antarcticum</name>
    <dbReference type="NCBI Taxonomy" id="1717717"/>
    <lineage>
        <taxon>Bacteria</taxon>
        <taxon>Pseudomonadati</taxon>
        <taxon>Bacteroidota</taxon>
        <taxon>Bacteroidia</taxon>
        <taxon>Marinilabiliales</taxon>
        <taxon>Marinifilaceae</taxon>
        <taxon>Labilibaculum</taxon>
    </lineage>
</organism>
<evidence type="ECO:0000256" key="7">
    <source>
        <dbReference type="ARBA" id="ARBA00022927"/>
    </source>
</evidence>
<dbReference type="InterPro" id="IPR037682">
    <property type="entry name" value="TonB_C"/>
</dbReference>
<feature type="transmembrane region" description="Helical" evidence="10">
    <location>
        <begin position="16"/>
        <end position="34"/>
    </location>
</feature>
<keyword evidence="8 10" id="KW-1133">Transmembrane helix</keyword>
<keyword evidence="7" id="KW-0653">Protein transport</keyword>
<dbReference type="PANTHER" id="PTHR33446">
    <property type="entry name" value="PROTEIN TONB-RELATED"/>
    <property type="match status" value="1"/>
</dbReference>
<dbReference type="GO" id="GO:0031992">
    <property type="term" value="F:energy transducer activity"/>
    <property type="evidence" value="ECO:0007669"/>
    <property type="project" value="InterPro"/>
</dbReference>
<dbReference type="Gene3D" id="3.30.1150.10">
    <property type="match status" value="1"/>
</dbReference>
<accession>A0A1Y1CN62</accession>
<proteinExistence type="inferred from homology"/>
<dbReference type="GO" id="GO:0015891">
    <property type="term" value="P:siderophore transport"/>
    <property type="evidence" value="ECO:0007669"/>
    <property type="project" value="InterPro"/>
</dbReference>